<dbReference type="SUPFAM" id="SSF56024">
    <property type="entry name" value="Phospholipase D/nuclease"/>
    <property type="match status" value="1"/>
</dbReference>
<evidence type="ECO:0000259" key="7">
    <source>
        <dbReference type="PROSITE" id="PS50035"/>
    </source>
</evidence>
<dbReference type="Pfam" id="PF13091">
    <property type="entry name" value="PLDc_2"/>
    <property type="match status" value="1"/>
</dbReference>
<keyword evidence="9" id="KW-1185">Reference proteome</keyword>
<dbReference type="Proteomes" id="UP000015103">
    <property type="component" value="Unassembled WGS sequence"/>
</dbReference>
<evidence type="ECO:0000256" key="5">
    <source>
        <dbReference type="ARBA" id="ARBA00040549"/>
    </source>
</evidence>
<dbReference type="SMART" id="SM00155">
    <property type="entry name" value="PLDc"/>
    <property type="match status" value="1"/>
</dbReference>
<evidence type="ECO:0000256" key="4">
    <source>
        <dbReference type="ARBA" id="ARBA00038012"/>
    </source>
</evidence>
<dbReference type="AlphaFoldDB" id="T1IDH0"/>
<dbReference type="GO" id="GO:0005739">
    <property type="term" value="C:mitochondrion"/>
    <property type="evidence" value="ECO:0007669"/>
    <property type="project" value="TreeGrafter"/>
</dbReference>
<dbReference type="PANTHER" id="PTHR43856:SF1">
    <property type="entry name" value="MITOCHONDRIAL CARDIOLIPIN HYDROLASE"/>
    <property type="match status" value="1"/>
</dbReference>
<evidence type="ECO:0000256" key="2">
    <source>
        <dbReference type="ARBA" id="ARBA00022963"/>
    </source>
</evidence>
<dbReference type="VEuPathDB" id="VectorBase:RPRC014340"/>
<evidence type="ECO:0000313" key="9">
    <source>
        <dbReference type="Proteomes" id="UP000015103"/>
    </source>
</evidence>
<proteinExistence type="inferred from homology"/>
<keyword evidence="3" id="KW-0443">Lipid metabolism</keyword>
<keyword evidence="1" id="KW-0378">Hydrolase</keyword>
<dbReference type="InterPro" id="IPR025202">
    <property type="entry name" value="PLD-like_dom"/>
</dbReference>
<protein>
    <recommendedName>
        <fullName evidence="5">Mitochondrial cardiolipin hydrolase</fullName>
    </recommendedName>
    <alternativeName>
        <fullName evidence="6">Mitochondrial phospholipase</fullName>
    </alternativeName>
</protein>
<dbReference type="InterPro" id="IPR001736">
    <property type="entry name" value="PLipase_D/transphosphatidylase"/>
</dbReference>
<dbReference type="InterPro" id="IPR051406">
    <property type="entry name" value="PLD_domain"/>
</dbReference>
<dbReference type="InParanoid" id="T1IDH0"/>
<dbReference type="eggNOG" id="ENOG502RXG9">
    <property type="taxonomic scope" value="Eukaryota"/>
</dbReference>
<evidence type="ECO:0000313" key="8">
    <source>
        <dbReference type="EnsemblMetazoa" id="RPRC014340-PA"/>
    </source>
</evidence>
<dbReference type="HOGENOM" id="CLU_080814_0_1_1"/>
<dbReference type="EMBL" id="ACPB03000148">
    <property type="status" value="NOT_ANNOTATED_CDS"/>
    <property type="molecule type" value="Genomic_DNA"/>
</dbReference>
<evidence type="ECO:0000256" key="3">
    <source>
        <dbReference type="ARBA" id="ARBA00023098"/>
    </source>
</evidence>
<reference evidence="8" key="1">
    <citation type="submission" date="2015-05" db="UniProtKB">
        <authorList>
            <consortium name="EnsemblMetazoa"/>
        </authorList>
    </citation>
    <scope>IDENTIFICATION</scope>
</reference>
<evidence type="ECO:0000256" key="6">
    <source>
        <dbReference type="ARBA" id="ARBA00043167"/>
    </source>
</evidence>
<dbReference type="GO" id="GO:0016891">
    <property type="term" value="F:RNA endonuclease activity producing 5'-phosphomonoesters, hydrolytic mechanism"/>
    <property type="evidence" value="ECO:0007669"/>
    <property type="project" value="TreeGrafter"/>
</dbReference>
<accession>T1IDH0</accession>
<dbReference type="PANTHER" id="PTHR43856">
    <property type="entry name" value="CARDIOLIPIN HYDROLASE"/>
    <property type="match status" value="1"/>
</dbReference>
<dbReference type="GO" id="GO:0034587">
    <property type="term" value="P:piRNA processing"/>
    <property type="evidence" value="ECO:0007669"/>
    <property type="project" value="TreeGrafter"/>
</dbReference>
<feature type="domain" description="PLD phosphodiesterase" evidence="7">
    <location>
        <begin position="148"/>
        <end position="175"/>
    </location>
</feature>
<dbReference type="GeneID" id="141449161"/>
<dbReference type="PROSITE" id="PS50035">
    <property type="entry name" value="PLD"/>
    <property type="match status" value="1"/>
</dbReference>
<dbReference type="RefSeq" id="XP_073974409.1">
    <property type="nucleotide sequence ID" value="XM_074118308.1"/>
</dbReference>
<comment type="similarity">
    <text evidence="4">Belongs to the phospholipase D family. MitoPLD/Zucchini subfamily.</text>
</comment>
<organism evidence="8 9">
    <name type="scientific">Rhodnius prolixus</name>
    <name type="common">Triatomid bug</name>
    <dbReference type="NCBI Taxonomy" id="13249"/>
    <lineage>
        <taxon>Eukaryota</taxon>
        <taxon>Metazoa</taxon>
        <taxon>Ecdysozoa</taxon>
        <taxon>Arthropoda</taxon>
        <taxon>Hexapoda</taxon>
        <taxon>Insecta</taxon>
        <taxon>Pterygota</taxon>
        <taxon>Neoptera</taxon>
        <taxon>Paraneoptera</taxon>
        <taxon>Hemiptera</taxon>
        <taxon>Heteroptera</taxon>
        <taxon>Panheteroptera</taxon>
        <taxon>Cimicomorpha</taxon>
        <taxon>Reduviidae</taxon>
        <taxon>Triatominae</taxon>
        <taxon>Rhodnius</taxon>
    </lineage>
</organism>
<dbReference type="FunCoup" id="T1IDH0">
    <property type="interactions" value="94"/>
</dbReference>
<sequence length="232" mass="26726">MVKPLTMSVAVSATLFLAHRCVHKFFKNMERSLKKELKIDIYNINHLLTFGTGIVVCPGHKYKQFDCGNLSCNYGRLSFILHFINNSKKYLDVCIYIITAEIFGEAIISAYRRGVRVRVIADSDMSFSAQSYVNNFRKEELPTRQKMSPYIMHHKFIIVDNEIIINGSMNFTMTGVFCNWENVMISSQPHIVSQFVDGFQALWDDFAPDLERSPVDDPLLKKRMESLAIYNS</sequence>
<dbReference type="STRING" id="13249.T1IDH0"/>
<evidence type="ECO:0000256" key="1">
    <source>
        <dbReference type="ARBA" id="ARBA00022801"/>
    </source>
</evidence>
<keyword evidence="2" id="KW-0442">Lipid degradation</keyword>
<name>T1IDH0_RHOPR</name>
<dbReference type="EnsemblMetazoa" id="RPRC014340-RA">
    <property type="protein sequence ID" value="RPRC014340-PA"/>
    <property type="gene ID" value="RPRC014340"/>
</dbReference>
<dbReference type="GO" id="GO:0016042">
    <property type="term" value="P:lipid catabolic process"/>
    <property type="evidence" value="ECO:0007669"/>
    <property type="project" value="UniProtKB-KW"/>
</dbReference>
<dbReference type="Gene3D" id="3.30.870.10">
    <property type="entry name" value="Endonuclease Chain A"/>
    <property type="match status" value="1"/>
</dbReference>